<dbReference type="InterPro" id="IPR050343">
    <property type="entry name" value="RsuA_PseudoU_synthase"/>
</dbReference>
<dbReference type="GO" id="GO:0003723">
    <property type="term" value="F:RNA binding"/>
    <property type="evidence" value="ECO:0007669"/>
    <property type="project" value="InterPro"/>
</dbReference>
<dbReference type="PROSITE" id="PS01149">
    <property type="entry name" value="PSI_RSU"/>
    <property type="match status" value="1"/>
</dbReference>
<dbReference type="EC" id="5.4.99.-" evidence="3"/>
<dbReference type="AlphaFoldDB" id="A0A239H2Z8"/>
<gene>
    <name evidence="5" type="ORF">SAMN05421640_1111</name>
</gene>
<dbReference type="RefSeq" id="WP_245811218.1">
    <property type="nucleotide sequence ID" value="NZ_FZPD01000002.1"/>
</dbReference>
<evidence type="ECO:0000259" key="4">
    <source>
        <dbReference type="Pfam" id="PF00849"/>
    </source>
</evidence>
<dbReference type="InterPro" id="IPR006145">
    <property type="entry name" value="PsdUridine_synth_RsuA/RluA"/>
</dbReference>
<evidence type="ECO:0000256" key="2">
    <source>
        <dbReference type="ARBA" id="ARBA00023235"/>
    </source>
</evidence>
<evidence type="ECO:0000256" key="1">
    <source>
        <dbReference type="ARBA" id="ARBA00008348"/>
    </source>
</evidence>
<dbReference type="Proteomes" id="UP000198393">
    <property type="component" value="Unassembled WGS sequence"/>
</dbReference>
<keyword evidence="2 3" id="KW-0413">Isomerase</keyword>
<dbReference type="Gene3D" id="3.30.70.580">
    <property type="entry name" value="Pseudouridine synthase I, catalytic domain, N-terminal subdomain"/>
    <property type="match status" value="1"/>
</dbReference>
<sequence length="197" mass="22442">MAKKNLYFIIHKPFKVLSQFSNEGENIGLGAIYNDLPKDVYPVGRLDLDSEGLLILTNDKSLNNRLLNPKHNHQRTYWVEVDGGPDKEALQQLEKGVEINVSGKKHRTKPAKVSIVTPDIPERNPPVNYKKHPIRTWLQLSLTEGKNRQVRRMTAKVGHPTLRLLRVGIEDLSLEPLKSGEITQVSEKVIYKKLNLL</sequence>
<dbReference type="InterPro" id="IPR042092">
    <property type="entry name" value="PsdUridine_s_RsuA/RluB/E/F_cat"/>
</dbReference>
<name>A0A239H2Z8_EKHLU</name>
<dbReference type="NCBIfam" id="TIGR00093">
    <property type="entry name" value="pseudouridine synthase"/>
    <property type="match status" value="1"/>
</dbReference>
<dbReference type="GO" id="GO:0140098">
    <property type="term" value="F:catalytic activity, acting on RNA"/>
    <property type="evidence" value="ECO:0007669"/>
    <property type="project" value="UniProtKB-ARBA"/>
</dbReference>
<dbReference type="InterPro" id="IPR000748">
    <property type="entry name" value="PsdUridine_synth_RsuA/RluB/E/F"/>
</dbReference>
<dbReference type="InterPro" id="IPR020103">
    <property type="entry name" value="PsdUridine_synth_cat_dom_sf"/>
</dbReference>
<dbReference type="InterPro" id="IPR020094">
    <property type="entry name" value="TruA/RsuA/RluB/E/F_N"/>
</dbReference>
<dbReference type="Gene3D" id="3.30.70.1560">
    <property type="entry name" value="Alpha-L RNA-binding motif"/>
    <property type="match status" value="1"/>
</dbReference>
<proteinExistence type="inferred from homology"/>
<protein>
    <recommendedName>
        <fullName evidence="3">Pseudouridine synthase</fullName>
        <ecNumber evidence="3">5.4.99.-</ecNumber>
    </recommendedName>
</protein>
<evidence type="ECO:0000313" key="5">
    <source>
        <dbReference type="EMBL" id="SNS75552.1"/>
    </source>
</evidence>
<dbReference type="GO" id="GO:0006364">
    <property type="term" value="P:rRNA processing"/>
    <property type="evidence" value="ECO:0007669"/>
    <property type="project" value="UniProtKB-ARBA"/>
</dbReference>
<dbReference type="GO" id="GO:0009982">
    <property type="term" value="F:pseudouridine synthase activity"/>
    <property type="evidence" value="ECO:0007669"/>
    <property type="project" value="InterPro"/>
</dbReference>
<evidence type="ECO:0000313" key="6">
    <source>
        <dbReference type="Proteomes" id="UP000198393"/>
    </source>
</evidence>
<evidence type="ECO:0000256" key="3">
    <source>
        <dbReference type="RuleBase" id="RU003887"/>
    </source>
</evidence>
<dbReference type="InterPro" id="IPR018496">
    <property type="entry name" value="PsdUridine_synth_RsuA/RluB_CS"/>
</dbReference>
<organism evidence="5 6">
    <name type="scientific">Ekhidna lutea</name>
    <dbReference type="NCBI Taxonomy" id="447679"/>
    <lineage>
        <taxon>Bacteria</taxon>
        <taxon>Pseudomonadati</taxon>
        <taxon>Bacteroidota</taxon>
        <taxon>Cytophagia</taxon>
        <taxon>Cytophagales</taxon>
        <taxon>Reichenbachiellaceae</taxon>
        <taxon>Ekhidna</taxon>
    </lineage>
</organism>
<comment type="similarity">
    <text evidence="1 3">Belongs to the pseudouridine synthase RsuA family.</text>
</comment>
<dbReference type="PANTHER" id="PTHR47683">
    <property type="entry name" value="PSEUDOURIDINE SYNTHASE FAMILY PROTEIN-RELATED"/>
    <property type="match status" value="1"/>
</dbReference>
<dbReference type="SUPFAM" id="SSF55120">
    <property type="entry name" value="Pseudouridine synthase"/>
    <property type="match status" value="1"/>
</dbReference>
<accession>A0A239H2Z8</accession>
<dbReference type="Pfam" id="PF00849">
    <property type="entry name" value="PseudoU_synth_2"/>
    <property type="match status" value="1"/>
</dbReference>
<keyword evidence="6" id="KW-1185">Reference proteome</keyword>
<dbReference type="GO" id="GO:0001522">
    <property type="term" value="P:pseudouridine synthesis"/>
    <property type="evidence" value="ECO:0007669"/>
    <property type="project" value="InterPro"/>
</dbReference>
<reference evidence="5 6" key="1">
    <citation type="submission" date="2017-06" db="EMBL/GenBank/DDBJ databases">
        <authorList>
            <person name="Kim H.J."/>
            <person name="Triplett B.A."/>
        </authorList>
    </citation>
    <scope>NUCLEOTIDE SEQUENCE [LARGE SCALE GENOMIC DNA]</scope>
    <source>
        <strain evidence="5 6">DSM 19307</strain>
    </source>
</reference>
<feature type="domain" description="Pseudouridine synthase RsuA/RluA-like" evidence="4">
    <location>
        <begin position="7"/>
        <end position="155"/>
    </location>
</feature>
<dbReference type="PANTHER" id="PTHR47683:SF2">
    <property type="entry name" value="RNA-BINDING S4 DOMAIN-CONTAINING PROTEIN"/>
    <property type="match status" value="1"/>
</dbReference>
<dbReference type="EMBL" id="FZPD01000002">
    <property type="protein sequence ID" value="SNS75552.1"/>
    <property type="molecule type" value="Genomic_DNA"/>
</dbReference>